<dbReference type="Gene3D" id="1.10.630.10">
    <property type="entry name" value="Cytochrome P450"/>
    <property type="match status" value="1"/>
</dbReference>
<gene>
    <name evidence="1" type="ORF">N0V93_004598</name>
</gene>
<comment type="caution">
    <text evidence="1">The sequence shown here is derived from an EMBL/GenBank/DDBJ whole genome shotgun (WGS) entry which is preliminary data.</text>
</comment>
<organism evidence="1 2">
    <name type="scientific">Gnomoniopsis smithogilvyi</name>
    <dbReference type="NCBI Taxonomy" id="1191159"/>
    <lineage>
        <taxon>Eukaryota</taxon>
        <taxon>Fungi</taxon>
        <taxon>Dikarya</taxon>
        <taxon>Ascomycota</taxon>
        <taxon>Pezizomycotina</taxon>
        <taxon>Sordariomycetes</taxon>
        <taxon>Sordariomycetidae</taxon>
        <taxon>Diaporthales</taxon>
        <taxon>Gnomoniaceae</taxon>
        <taxon>Gnomoniopsis</taxon>
    </lineage>
</organism>
<name>A0A9W8YRS9_9PEZI</name>
<dbReference type="InterPro" id="IPR036396">
    <property type="entry name" value="Cyt_P450_sf"/>
</dbReference>
<dbReference type="GO" id="GO:0020037">
    <property type="term" value="F:heme binding"/>
    <property type="evidence" value="ECO:0007669"/>
    <property type="project" value="InterPro"/>
</dbReference>
<keyword evidence="2" id="KW-1185">Reference proteome</keyword>
<evidence type="ECO:0000313" key="2">
    <source>
        <dbReference type="Proteomes" id="UP001140453"/>
    </source>
</evidence>
<dbReference type="AlphaFoldDB" id="A0A9W8YRS9"/>
<reference evidence="1" key="1">
    <citation type="submission" date="2022-10" db="EMBL/GenBank/DDBJ databases">
        <title>Tapping the CABI collections for fungal endophytes: first genome assemblies for Collariella, Neodidymelliopsis, Ascochyta clinopodiicola, Didymella pomorum, Didymosphaeria variabile, Neocosmospora piperis and Neocucurbitaria cava.</title>
        <authorList>
            <person name="Hill R."/>
        </authorList>
    </citation>
    <scope>NUCLEOTIDE SEQUENCE</scope>
    <source>
        <strain evidence="1">IMI 355082</strain>
    </source>
</reference>
<proteinExistence type="predicted"/>
<dbReference type="OrthoDB" id="2789670at2759"/>
<accession>A0A9W8YRS9</accession>
<dbReference type="GO" id="GO:0004497">
    <property type="term" value="F:monooxygenase activity"/>
    <property type="evidence" value="ECO:0007669"/>
    <property type="project" value="InterPro"/>
</dbReference>
<protein>
    <submittedName>
        <fullName evidence="1">Uncharacterized protein</fullName>
    </submittedName>
</protein>
<dbReference type="Proteomes" id="UP001140453">
    <property type="component" value="Unassembled WGS sequence"/>
</dbReference>
<dbReference type="GO" id="GO:0016705">
    <property type="term" value="F:oxidoreductase activity, acting on paired donors, with incorporation or reduction of molecular oxygen"/>
    <property type="evidence" value="ECO:0007669"/>
    <property type="project" value="InterPro"/>
</dbReference>
<evidence type="ECO:0000313" key="1">
    <source>
        <dbReference type="EMBL" id="KAJ4390999.1"/>
    </source>
</evidence>
<dbReference type="EMBL" id="JAPEVB010000003">
    <property type="protein sequence ID" value="KAJ4390999.1"/>
    <property type="molecule type" value="Genomic_DNA"/>
</dbReference>
<sequence length="201" mass="22630">MSIRDGDTVPTCAYIWPNGHGDIAKFLEGDVNNKIWGNKYGSIYRIWNGAKPEIVLREQADVRTVFRDSDKHEKAINNGSGWLMGELLGNCLGLLSGHAYNKVKSATAPHFAHKEAERHLEHIISTTRKHVNDIEIHGRLACGYLNPVSDLKMLPFWLIAGMLYGNALDDELKTELESLIPLRESLWVDSVRLESVLPKQD</sequence>
<dbReference type="GO" id="GO:0005506">
    <property type="term" value="F:iron ion binding"/>
    <property type="evidence" value="ECO:0007669"/>
    <property type="project" value="InterPro"/>
</dbReference>
<dbReference type="SUPFAM" id="SSF48264">
    <property type="entry name" value="Cytochrome P450"/>
    <property type="match status" value="1"/>
</dbReference>